<dbReference type="Proteomes" id="UP000219775">
    <property type="component" value="Unassembled WGS sequence"/>
</dbReference>
<comment type="caution">
    <text evidence="2">The sequence shown here is derived from an EMBL/GenBank/DDBJ whole genome shotgun (WGS) entry which is preliminary data.</text>
</comment>
<sequence>MDEERTGITNLGVLRMRYRFMAGFNIRKSLQELRVGGDGYDIKEVGGEYFLRHGKGLILLTQQEFDTYFEPFINYGVEGDGKYEDPQPLMKQPKAPKKERVIVMDALSDKKPVKPIVKEEPVPPLRDNGEGQLVLF</sequence>
<gene>
    <name evidence="2" type="ORF">CN613_25540</name>
</gene>
<evidence type="ECO:0000313" key="3">
    <source>
        <dbReference type="Proteomes" id="UP000219775"/>
    </source>
</evidence>
<dbReference type="EMBL" id="NUDP01000117">
    <property type="protein sequence ID" value="PEM65310.1"/>
    <property type="molecule type" value="Genomic_DNA"/>
</dbReference>
<evidence type="ECO:0000313" key="2">
    <source>
        <dbReference type="EMBL" id="PEM65310.1"/>
    </source>
</evidence>
<protein>
    <submittedName>
        <fullName evidence="2">Uncharacterized protein</fullName>
    </submittedName>
</protein>
<proteinExistence type="predicted"/>
<reference evidence="2 3" key="1">
    <citation type="submission" date="2017-09" db="EMBL/GenBank/DDBJ databases">
        <title>Large-scale bioinformatics analysis of Bacillus genomes uncovers conserved roles of natural products in bacterial physiology.</title>
        <authorList>
            <consortium name="Agbiome Team Llc"/>
            <person name="Bleich R.M."/>
            <person name="Grubbs K.J."/>
            <person name="Santa Maria K.C."/>
            <person name="Allen S.E."/>
            <person name="Farag S."/>
            <person name="Shank E.A."/>
            <person name="Bowers A."/>
        </authorList>
    </citation>
    <scope>NUCLEOTIDE SEQUENCE [LARGE SCALE GENOMIC DNA]</scope>
    <source>
        <strain evidence="2 3">AFS009893</strain>
    </source>
</reference>
<evidence type="ECO:0000256" key="1">
    <source>
        <dbReference type="SAM" id="MobiDB-lite"/>
    </source>
</evidence>
<dbReference type="AlphaFoldDB" id="A0A2A8BYV5"/>
<organism evidence="2 3">
    <name type="scientific">Bacillus pseudomycoides</name>
    <dbReference type="NCBI Taxonomy" id="64104"/>
    <lineage>
        <taxon>Bacteria</taxon>
        <taxon>Bacillati</taxon>
        <taxon>Bacillota</taxon>
        <taxon>Bacilli</taxon>
        <taxon>Bacillales</taxon>
        <taxon>Bacillaceae</taxon>
        <taxon>Bacillus</taxon>
        <taxon>Bacillus cereus group</taxon>
    </lineage>
</organism>
<accession>A0A2A8BYV5</accession>
<name>A0A2A8BYV5_9BACI</name>
<dbReference type="RefSeq" id="WP_098129077.1">
    <property type="nucleotide sequence ID" value="NZ_NUDP01000117.1"/>
</dbReference>
<feature type="region of interest" description="Disordered" evidence="1">
    <location>
        <begin position="115"/>
        <end position="136"/>
    </location>
</feature>